<dbReference type="SMART" id="SM00567">
    <property type="entry name" value="EZ_HEAT"/>
    <property type="match status" value="4"/>
</dbReference>
<name>A0A2H5Y717_9CHLR</name>
<proteinExistence type="predicted"/>
<dbReference type="PANTHER" id="PTHR12697">
    <property type="entry name" value="PBS LYASE HEAT-LIKE PROTEIN"/>
    <property type="match status" value="1"/>
</dbReference>
<dbReference type="SUPFAM" id="SSF48371">
    <property type="entry name" value="ARM repeat"/>
    <property type="match status" value="1"/>
</dbReference>
<sequence>MRMDEWQRLFREDPEQAERRIAALREDPAHLRALAQELLQDTDPDLRAWACRILGEARDAESLSFLLRALEDPEPEVRAAAAWALGIHPATERQDAVISALQRRLEDQPWVAWVAAEALARYGESALEALIDCLRHPHPRVRVLAARALARIASPRSIPALAAALEDPSLLVRHFAEAGLDRLSGTQWMWLT</sequence>
<dbReference type="InterPro" id="IPR011989">
    <property type="entry name" value="ARM-like"/>
</dbReference>
<dbReference type="Proteomes" id="UP000236642">
    <property type="component" value="Unassembled WGS sequence"/>
</dbReference>
<dbReference type="Gene3D" id="1.25.10.10">
    <property type="entry name" value="Leucine-rich Repeat Variant"/>
    <property type="match status" value="1"/>
</dbReference>
<gene>
    <name evidence="1" type="ORF">HRbin22_01480</name>
</gene>
<evidence type="ECO:0000313" key="2">
    <source>
        <dbReference type="Proteomes" id="UP000236642"/>
    </source>
</evidence>
<dbReference type="PANTHER" id="PTHR12697:SF5">
    <property type="entry name" value="DEOXYHYPUSINE HYDROXYLASE"/>
    <property type="match status" value="1"/>
</dbReference>
<dbReference type="InterPro" id="IPR004155">
    <property type="entry name" value="PBS_lyase_HEAT"/>
</dbReference>
<protein>
    <recommendedName>
        <fullName evidence="3">HEAT repeat domain-containing protein</fullName>
    </recommendedName>
</protein>
<organism evidence="1 2">
    <name type="scientific">Candidatus Thermoflexus japonica</name>
    <dbReference type="NCBI Taxonomy" id="2035417"/>
    <lineage>
        <taxon>Bacteria</taxon>
        <taxon>Bacillati</taxon>
        <taxon>Chloroflexota</taxon>
        <taxon>Thermoflexia</taxon>
        <taxon>Thermoflexales</taxon>
        <taxon>Thermoflexaceae</taxon>
        <taxon>Thermoflexus</taxon>
    </lineage>
</organism>
<dbReference type="AlphaFoldDB" id="A0A2H5Y717"/>
<reference evidence="2" key="1">
    <citation type="submission" date="2017-09" db="EMBL/GenBank/DDBJ databases">
        <title>Metaegenomics of thermophilic ammonia-oxidizing enrichment culture.</title>
        <authorList>
            <person name="Kato S."/>
            <person name="Suzuki K."/>
        </authorList>
    </citation>
    <scope>NUCLEOTIDE SEQUENCE [LARGE SCALE GENOMIC DNA]</scope>
</reference>
<dbReference type="Pfam" id="PF13646">
    <property type="entry name" value="HEAT_2"/>
    <property type="match status" value="1"/>
</dbReference>
<dbReference type="GO" id="GO:0016491">
    <property type="term" value="F:oxidoreductase activity"/>
    <property type="evidence" value="ECO:0007669"/>
    <property type="project" value="TreeGrafter"/>
</dbReference>
<accession>A0A2H5Y717</accession>
<evidence type="ECO:0008006" key="3">
    <source>
        <dbReference type="Google" id="ProtNLM"/>
    </source>
</evidence>
<comment type="caution">
    <text evidence="1">The sequence shown here is derived from an EMBL/GenBank/DDBJ whole genome shotgun (WGS) entry which is preliminary data.</text>
</comment>
<dbReference type="Pfam" id="PF03130">
    <property type="entry name" value="HEAT_PBS"/>
    <property type="match status" value="1"/>
</dbReference>
<dbReference type="EMBL" id="BEHY01000032">
    <property type="protein sequence ID" value="GBD09231.1"/>
    <property type="molecule type" value="Genomic_DNA"/>
</dbReference>
<evidence type="ECO:0000313" key="1">
    <source>
        <dbReference type="EMBL" id="GBD09231.1"/>
    </source>
</evidence>
<dbReference type="InterPro" id="IPR016024">
    <property type="entry name" value="ARM-type_fold"/>
</dbReference>